<feature type="transmembrane region" description="Helical" evidence="1">
    <location>
        <begin position="58"/>
        <end position="79"/>
    </location>
</feature>
<evidence type="ECO:0000313" key="2">
    <source>
        <dbReference type="EMBL" id="GAA4468396.1"/>
    </source>
</evidence>
<organism evidence="2 3">
    <name type="scientific">Novipirellula rosea</name>
    <dbReference type="NCBI Taxonomy" id="1031540"/>
    <lineage>
        <taxon>Bacteria</taxon>
        <taxon>Pseudomonadati</taxon>
        <taxon>Planctomycetota</taxon>
        <taxon>Planctomycetia</taxon>
        <taxon>Pirellulales</taxon>
        <taxon>Pirellulaceae</taxon>
        <taxon>Novipirellula</taxon>
    </lineage>
</organism>
<protein>
    <recommendedName>
        <fullName evidence="4">DUF4199 domain-containing protein</fullName>
    </recommendedName>
</protein>
<sequence length="215" mass="23421">MIHQLKWVVAGVIGGAVGAWAWAAITYWTHHEVGWIALGIGVLVGMAVRMAAGNIRGWAPGITAAIFSFLAIIGGKYVGTKLLFDLELLNLTNDVRVTDEEMAVVQAMKIIQERDVAGEPVNWPPGQSATTAKQLSDFPVDVATEARTRWNSTPPGEHFNQKKARKEELRSKIRANADDLRMAAFTQSFSPVYGLFFLLAILSAFKIASGLAIKD</sequence>
<feature type="transmembrane region" description="Helical" evidence="1">
    <location>
        <begin position="192"/>
        <end position="213"/>
    </location>
</feature>
<evidence type="ECO:0008006" key="4">
    <source>
        <dbReference type="Google" id="ProtNLM"/>
    </source>
</evidence>
<keyword evidence="3" id="KW-1185">Reference proteome</keyword>
<feature type="transmembrane region" description="Helical" evidence="1">
    <location>
        <begin position="33"/>
        <end position="51"/>
    </location>
</feature>
<accession>A0ABP8NNS7</accession>
<gene>
    <name evidence="2" type="ORF">GCM10023156_59350</name>
</gene>
<dbReference type="RefSeq" id="WP_345327304.1">
    <property type="nucleotide sequence ID" value="NZ_BAABGA010000098.1"/>
</dbReference>
<reference evidence="3" key="1">
    <citation type="journal article" date="2019" name="Int. J. Syst. Evol. Microbiol.">
        <title>The Global Catalogue of Microorganisms (GCM) 10K type strain sequencing project: providing services to taxonomists for standard genome sequencing and annotation.</title>
        <authorList>
            <consortium name="The Broad Institute Genomics Platform"/>
            <consortium name="The Broad Institute Genome Sequencing Center for Infectious Disease"/>
            <person name="Wu L."/>
            <person name="Ma J."/>
        </authorList>
    </citation>
    <scope>NUCLEOTIDE SEQUENCE [LARGE SCALE GENOMIC DNA]</scope>
    <source>
        <strain evidence="3">JCM 17759</strain>
    </source>
</reference>
<proteinExistence type="predicted"/>
<dbReference type="EMBL" id="BAABGA010000098">
    <property type="protein sequence ID" value="GAA4468396.1"/>
    <property type="molecule type" value="Genomic_DNA"/>
</dbReference>
<dbReference type="Proteomes" id="UP001500840">
    <property type="component" value="Unassembled WGS sequence"/>
</dbReference>
<keyword evidence="1" id="KW-1133">Transmembrane helix</keyword>
<evidence type="ECO:0000256" key="1">
    <source>
        <dbReference type="SAM" id="Phobius"/>
    </source>
</evidence>
<name>A0ABP8NNS7_9BACT</name>
<evidence type="ECO:0000313" key="3">
    <source>
        <dbReference type="Proteomes" id="UP001500840"/>
    </source>
</evidence>
<feature type="transmembrane region" description="Helical" evidence="1">
    <location>
        <begin position="7"/>
        <end position="27"/>
    </location>
</feature>
<keyword evidence="1" id="KW-0472">Membrane</keyword>
<comment type="caution">
    <text evidence="2">The sequence shown here is derived from an EMBL/GenBank/DDBJ whole genome shotgun (WGS) entry which is preliminary data.</text>
</comment>
<keyword evidence="1" id="KW-0812">Transmembrane</keyword>